<dbReference type="InterPro" id="IPR006665">
    <property type="entry name" value="OmpA-like"/>
</dbReference>
<feature type="domain" description="OmpA-like" evidence="8">
    <location>
        <begin position="111"/>
        <end position="233"/>
    </location>
</feature>
<keyword evidence="9" id="KW-0282">Flagellum</keyword>
<organism evidence="9">
    <name type="scientific">hydrothermal vent metagenome</name>
    <dbReference type="NCBI Taxonomy" id="652676"/>
    <lineage>
        <taxon>unclassified sequences</taxon>
        <taxon>metagenomes</taxon>
        <taxon>ecological metagenomes</taxon>
    </lineage>
</organism>
<keyword evidence="3" id="KW-1003">Cell membrane</keyword>
<dbReference type="AlphaFoldDB" id="A0A3B0VGN8"/>
<evidence type="ECO:0000256" key="5">
    <source>
        <dbReference type="ARBA" id="ARBA00022989"/>
    </source>
</evidence>
<dbReference type="InterPro" id="IPR025713">
    <property type="entry name" value="MotB-like_N_dom"/>
</dbReference>
<proteinExistence type="inferred from homology"/>
<evidence type="ECO:0000256" key="2">
    <source>
        <dbReference type="ARBA" id="ARBA00008914"/>
    </source>
</evidence>
<dbReference type="Gene3D" id="3.30.1330.60">
    <property type="entry name" value="OmpA-like domain"/>
    <property type="match status" value="1"/>
</dbReference>
<evidence type="ECO:0000313" key="9">
    <source>
        <dbReference type="EMBL" id="VAW35969.1"/>
    </source>
</evidence>
<evidence type="ECO:0000259" key="8">
    <source>
        <dbReference type="PROSITE" id="PS51123"/>
    </source>
</evidence>
<evidence type="ECO:0000256" key="1">
    <source>
        <dbReference type="ARBA" id="ARBA00004162"/>
    </source>
</evidence>
<sequence>MADDDEVKQECPPGAPLWMCTFSDLMSLLLCFFVLLLSFSTMDAPKYRQAAGSMKDAFGIQKKEHFDGSPQGQLMVATDFISTPMAVRVQRDINDVVAMEQGGMVDVEMTHDGVVVRVKDALGFKSGQARLRPQFKTLLDKIGAIIKRTGSSVIVSGHTDNIPLRKGSKFVSNWDLSTARSVAVVNYWAAKFHIPTNHMSAVGYADGRPLVSNDTAAGRSRNRRVEFKIKVNQRASTFAGLKELLQPKLKPVISK</sequence>
<dbReference type="InterPro" id="IPR036737">
    <property type="entry name" value="OmpA-like_sf"/>
</dbReference>
<keyword evidence="5 7" id="KW-1133">Transmembrane helix</keyword>
<comment type="subcellular location">
    <subcellularLocation>
        <location evidence="1">Cell membrane</location>
        <topology evidence="1">Single-pass membrane protein</topology>
    </subcellularLocation>
</comment>
<feature type="transmembrane region" description="Helical" evidence="7">
    <location>
        <begin position="15"/>
        <end position="39"/>
    </location>
</feature>
<dbReference type="SUPFAM" id="SSF103088">
    <property type="entry name" value="OmpA-like"/>
    <property type="match status" value="1"/>
</dbReference>
<dbReference type="GO" id="GO:0005886">
    <property type="term" value="C:plasma membrane"/>
    <property type="evidence" value="ECO:0007669"/>
    <property type="project" value="UniProtKB-SubCell"/>
</dbReference>
<keyword evidence="4 7" id="KW-0812">Transmembrane</keyword>
<dbReference type="PANTHER" id="PTHR30329:SF21">
    <property type="entry name" value="LIPOPROTEIN YIAD-RELATED"/>
    <property type="match status" value="1"/>
</dbReference>
<dbReference type="CDD" id="cd07185">
    <property type="entry name" value="OmpA_C-like"/>
    <property type="match status" value="1"/>
</dbReference>
<name>A0A3B0VGN8_9ZZZZ</name>
<dbReference type="PROSITE" id="PS51123">
    <property type="entry name" value="OMPA_2"/>
    <property type="match status" value="1"/>
</dbReference>
<dbReference type="Pfam" id="PF00691">
    <property type="entry name" value="OmpA"/>
    <property type="match status" value="1"/>
</dbReference>
<keyword evidence="9" id="KW-0966">Cell projection</keyword>
<comment type="similarity">
    <text evidence="2">Belongs to the MotB family.</text>
</comment>
<dbReference type="Pfam" id="PF13677">
    <property type="entry name" value="MotB_plug"/>
    <property type="match status" value="1"/>
</dbReference>
<gene>
    <name evidence="9" type="ORF">MNBD_DELTA03-330</name>
</gene>
<evidence type="ECO:0000256" key="3">
    <source>
        <dbReference type="ARBA" id="ARBA00022475"/>
    </source>
</evidence>
<keyword evidence="9" id="KW-0969">Cilium</keyword>
<protein>
    <submittedName>
        <fullName evidence="9">Flagellar motor rotation protein MotB</fullName>
    </submittedName>
</protein>
<dbReference type="EMBL" id="UOEX01000148">
    <property type="protein sequence ID" value="VAW35969.1"/>
    <property type="molecule type" value="Genomic_DNA"/>
</dbReference>
<keyword evidence="6 7" id="KW-0472">Membrane</keyword>
<accession>A0A3B0VGN8</accession>
<evidence type="ECO:0000256" key="6">
    <source>
        <dbReference type="ARBA" id="ARBA00023136"/>
    </source>
</evidence>
<dbReference type="InterPro" id="IPR050330">
    <property type="entry name" value="Bact_OuterMem_StrucFunc"/>
</dbReference>
<reference evidence="9" key="1">
    <citation type="submission" date="2018-06" db="EMBL/GenBank/DDBJ databases">
        <authorList>
            <person name="Zhirakovskaya E."/>
        </authorList>
    </citation>
    <scope>NUCLEOTIDE SEQUENCE</scope>
</reference>
<evidence type="ECO:0000256" key="7">
    <source>
        <dbReference type="SAM" id="Phobius"/>
    </source>
</evidence>
<evidence type="ECO:0000256" key="4">
    <source>
        <dbReference type="ARBA" id="ARBA00022692"/>
    </source>
</evidence>
<dbReference type="PANTHER" id="PTHR30329">
    <property type="entry name" value="STATOR ELEMENT OF FLAGELLAR MOTOR COMPLEX"/>
    <property type="match status" value="1"/>
</dbReference>